<dbReference type="AlphaFoldDB" id="A0AAN7IE74"/>
<sequence>MLTNEGFQGVSNCYVFKSRLQEYAQKIGLPTPVYETIKEGPSHEPSFRSTVIVNDVRYDSLPGFFNRKAAEQSAAEVALSELAKASEFNQSISQPVHETGLCKNLLQEYAQKMNYAIPLYQCQKDETPGRVSLFSCTVEIGGIRYIGAAAKTKKEAEIKAARTALLAIQSSTSQLSDKSVHKTQLTVIPSKKRGTELSALNEEPENVPKAKKPRFTRRMLKRQQLGDKAGNSQVENVGSSRTIIDANESGLDQTNGHGVQEAGLGPLAMEAFRNPQDGRSDVSMNEKGTPAGEGALAIEVNGHGVQEAGLGPLAMEAIRNPQDGRSDASTNEEVIPIGEGALAIEIESMGNPENVRLDVSANEKEISAGEGALVIEANGHGVQEAGLGPLAMEAIGNPQDGRSDVSENEKEIPAGEGALAIESTGNPQNVRLDVSANETEISAGEAVLAIEEANGHGFQEAGLGPLAMEAIRSPQDGSSAVSANEKEIPAGEGALAIESTGDPQNVRLDVCANEKEISTGEGTLANQVNGNCDNGQLTALSPNQSNDGNLDVGTSSLFSGDMTALTKEVNGVTGGASVADNSTMGQIETSSVQLA</sequence>
<dbReference type="EMBL" id="JAXUIC010000009">
    <property type="protein sequence ID" value="KAK4571949.1"/>
    <property type="molecule type" value="Genomic_DNA"/>
</dbReference>
<dbReference type="CDD" id="cd19907">
    <property type="entry name" value="DSRM_AtDRB-like_rpt1"/>
    <property type="match status" value="1"/>
</dbReference>
<evidence type="ECO:0000259" key="5">
    <source>
        <dbReference type="PROSITE" id="PS50137"/>
    </source>
</evidence>
<dbReference type="GO" id="GO:0010468">
    <property type="term" value="P:regulation of gene expression"/>
    <property type="evidence" value="ECO:0007669"/>
    <property type="project" value="TreeGrafter"/>
</dbReference>
<keyword evidence="1" id="KW-0677">Repeat</keyword>
<dbReference type="Pfam" id="PF00035">
    <property type="entry name" value="dsrm"/>
    <property type="match status" value="2"/>
</dbReference>
<dbReference type="PANTHER" id="PTHR11207">
    <property type="entry name" value="RIBONUCLEASE III"/>
    <property type="match status" value="1"/>
</dbReference>
<dbReference type="InterPro" id="IPR044451">
    <property type="entry name" value="AtDRB-like_DSRM_2"/>
</dbReference>
<dbReference type="FunFam" id="3.30.160.20:FF:000048">
    <property type="entry name" value="Double-stranded RNA-binding protein 1"/>
    <property type="match status" value="1"/>
</dbReference>
<gene>
    <name evidence="6" type="ORF">RGQ29_030374</name>
</gene>
<proteinExistence type="predicted"/>
<dbReference type="SUPFAM" id="SSF54768">
    <property type="entry name" value="dsRNA-binding domain-like"/>
    <property type="match status" value="2"/>
</dbReference>
<feature type="domain" description="DRBM" evidence="5">
    <location>
        <begin position="101"/>
        <end position="170"/>
    </location>
</feature>
<keyword evidence="7" id="KW-1185">Reference proteome</keyword>
<reference evidence="6 7" key="1">
    <citation type="journal article" date="2023" name="G3 (Bethesda)">
        <title>A haplotype-resolved chromosome-scale genome for Quercus rubra L. provides insights into the genetics of adaptive traits for red oak species.</title>
        <authorList>
            <person name="Kapoor B."/>
            <person name="Jenkins J."/>
            <person name="Schmutz J."/>
            <person name="Zhebentyayeva T."/>
            <person name="Kuelheim C."/>
            <person name="Coggeshall M."/>
            <person name="Heim C."/>
            <person name="Lasky J.R."/>
            <person name="Leites L."/>
            <person name="Islam-Faridi N."/>
            <person name="Romero-Severson J."/>
            <person name="DeLeo V.L."/>
            <person name="Lucas S.M."/>
            <person name="Lazic D."/>
            <person name="Gailing O."/>
            <person name="Carlson J."/>
            <person name="Staton M."/>
        </authorList>
    </citation>
    <scope>NUCLEOTIDE SEQUENCE [LARGE SCALE GENOMIC DNA]</scope>
    <source>
        <strain evidence="6">Pseudo-F2</strain>
    </source>
</reference>
<accession>A0AAN7IE74</accession>
<dbReference type="Proteomes" id="UP001324115">
    <property type="component" value="Unassembled WGS sequence"/>
</dbReference>
<dbReference type="GO" id="GO:0003725">
    <property type="term" value="F:double-stranded RNA binding"/>
    <property type="evidence" value="ECO:0007669"/>
    <property type="project" value="InterPro"/>
</dbReference>
<organism evidence="6 7">
    <name type="scientific">Quercus rubra</name>
    <name type="common">Northern red oak</name>
    <name type="synonym">Quercus borealis</name>
    <dbReference type="NCBI Taxonomy" id="3512"/>
    <lineage>
        <taxon>Eukaryota</taxon>
        <taxon>Viridiplantae</taxon>
        <taxon>Streptophyta</taxon>
        <taxon>Embryophyta</taxon>
        <taxon>Tracheophyta</taxon>
        <taxon>Spermatophyta</taxon>
        <taxon>Magnoliopsida</taxon>
        <taxon>eudicotyledons</taxon>
        <taxon>Gunneridae</taxon>
        <taxon>Pentapetalae</taxon>
        <taxon>rosids</taxon>
        <taxon>fabids</taxon>
        <taxon>Fagales</taxon>
        <taxon>Fagaceae</taxon>
        <taxon>Quercus</taxon>
    </lineage>
</organism>
<dbReference type="InterPro" id="IPR014720">
    <property type="entry name" value="dsRBD_dom"/>
</dbReference>
<comment type="function">
    <text evidence="3">Binds double-stranded RNA.</text>
</comment>
<name>A0AAN7IE74_QUERU</name>
<dbReference type="CDD" id="cd19908">
    <property type="entry name" value="DSRM_AtDRB-like_rpt2"/>
    <property type="match status" value="1"/>
</dbReference>
<dbReference type="GO" id="GO:0004525">
    <property type="term" value="F:ribonuclease III activity"/>
    <property type="evidence" value="ECO:0007669"/>
    <property type="project" value="TreeGrafter"/>
</dbReference>
<evidence type="ECO:0000256" key="2">
    <source>
        <dbReference type="ARBA" id="ARBA00022884"/>
    </source>
</evidence>
<evidence type="ECO:0000313" key="6">
    <source>
        <dbReference type="EMBL" id="KAK4571949.1"/>
    </source>
</evidence>
<comment type="caution">
    <text evidence="6">The sequence shown here is derived from an EMBL/GenBank/DDBJ whole genome shotgun (WGS) entry which is preliminary data.</text>
</comment>
<evidence type="ECO:0000313" key="7">
    <source>
        <dbReference type="Proteomes" id="UP001324115"/>
    </source>
</evidence>
<feature type="domain" description="DRBM" evidence="5">
    <location>
        <begin position="15"/>
        <end position="84"/>
    </location>
</feature>
<dbReference type="SMART" id="SM00358">
    <property type="entry name" value="DSRM"/>
    <property type="match status" value="2"/>
</dbReference>
<keyword evidence="2 4" id="KW-0694">RNA-binding</keyword>
<evidence type="ECO:0000256" key="3">
    <source>
        <dbReference type="ARBA" id="ARBA00037597"/>
    </source>
</evidence>
<evidence type="ECO:0000256" key="1">
    <source>
        <dbReference type="ARBA" id="ARBA00022737"/>
    </source>
</evidence>
<dbReference type="FunFam" id="3.30.160.20:FF:000047">
    <property type="entry name" value="double-stranded RNA-binding protein 1"/>
    <property type="match status" value="1"/>
</dbReference>
<dbReference type="PANTHER" id="PTHR11207:SF1">
    <property type="entry name" value="DOUBLE-STRANDED RNA-BINDING PROTEIN 1"/>
    <property type="match status" value="1"/>
</dbReference>
<dbReference type="PROSITE" id="PS50137">
    <property type="entry name" value="DS_RBD"/>
    <property type="match status" value="2"/>
</dbReference>
<dbReference type="GO" id="GO:0005634">
    <property type="term" value="C:nucleus"/>
    <property type="evidence" value="ECO:0007669"/>
    <property type="project" value="TreeGrafter"/>
</dbReference>
<evidence type="ECO:0000256" key="4">
    <source>
        <dbReference type="PROSITE-ProRule" id="PRU00266"/>
    </source>
</evidence>
<dbReference type="GO" id="GO:0006396">
    <property type="term" value="P:RNA processing"/>
    <property type="evidence" value="ECO:0007669"/>
    <property type="project" value="TreeGrafter"/>
</dbReference>
<dbReference type="Gene3D" id="3.30.160.20">
    <property type="match status" value="2"/>
</dbReference>
<protein>
    <recommendedName>
        <fullName evidence="5">DRBM domain-containing protein</fullName>
    </recommendedName>
</protein>
<dbReference type="InterPro" id="IPR044450">
    <property type="entry name" value="AtDRB-like_DSRM_1"/>
</dbReference>